<reference evidence="1" key="1">
    <citation type="journal article" date="2020" name="Fungal Divers.">
        <title>Resolving the Mortierellaceae phylogeny through synthesis of multi-gene phylogenetics and phylogenomics.</title>
        <authorList>
            <person name="Vandepol N."/>
            <person name="Liber J."/>
            <person name="Desiro A."/>
            <person name="Na H."/>
            <person name="Kennedy M."/>
            <person name="Barry K."/>
            <person name="Grigoriev I.V."/>
            <person name="Miller A.N."/>
            <person name="O'Donnell K."/>
            <person name="Stajich J.E."/>
            <person name="Bonito G."/>
        </authorList>
    </citation>
    <scope>NUCLEOTIDE SEQUENCE</scope>
    <source>
        <strain evidence="1">NRRL 28262</strain>
    </source>
</reference>
<proteinExistence type="predicted"/>
<feature type="non-terminal residue" evidence="1">
    <location>
        <position position="133"/>
    </location>
</feature>
<feature type="non-terminal residue" evidence="1">
    <location>
        <position position="1"/>
    </location>
</feature>
<accession>A0AAD4D1W6</accession>
<dbReference type="AlphaFoldDB" id="A0AAD4D1W6"/>
<protein>
    <submittedName>
        <fullName evidence="1">Uncharacterized protein</fullName>
    </submittedName>
</protein>
<name>A0AAD4D1W6_9FUNG</name>
<comment type="caution">
    <text evidence="1">The sequence shown here is derived from an EMBL/GenBank/DDBJ whole genome shotgun (WGS) entry which is preliminary data.</text>
</comment>
<sequence length="133" mass="14900">RLTTRLRLQTQVQISTTFFRTPDMANTSPIQAKRLSNMFSENLTKPALRTDLPALLDRIEKTEQLIYCSTLLTQASLLTATAGAGDGTTTTISTTTIAPQMKTTLTDKELQWLVEMDKNPMGKARIHWLATRM</sequence>
<dbReference type="Proteomes" id="UP001194580">
    <property type="component" value="Unassembled WGS sequence"/>
</dbReference>
<keyword evidence="2" id="KW-1185">Reference proteome</keyword>
<gene>
    <name evidence="1" type="ORF">BGZ95_005495</name>
</gene>
<dbReference type="EMBL" id="JAAAIL010002542">
    <property type="protein sequence ID" value="KAG0256435.1"/>
    <property type="molecule type" value="Genomic_DNA"/>
</dbReference>
<evidence type="ECO:0000313" key="1">
    <source>
        <dbReference type="EMBL" id="KAG0256435.1"/>
    </source>
</evidence>
<organism evidence="1 2">
    <name type="scientific">Linnemannia exigua</name>
    <dbReference type="NCBI Taxonomy" id="604196"/>
    <lineage>
        <taxon>Eukaryota</taxon>
        <taxon>Fungi</taxon>
        <taxon>Fungi incertae sedis</taxon>
        <taxon>Mucoromycota</taxon>
        <taxon>Mortierellomycotina</taxon>
        <taxon>Mortierellomycetes</taxon>
        <taxon>Mortierellales</taxon>
        <taxon>Mortierellaceae</taxon>
        <taxon>Linnemannia</taxon>
    </lineage>
</organism>
<evidence type="ECO:0000313" key="2">
    <source>
        <dbReference type="Proteomes" id="UP001194580"/>
    </source>
</evidence>